<accession>A0ABV5G6H7</accession>
<feature type="compositionally biased region" description="Low complexity" evidence="1">
    <location>
        <begin position="273"/>
        <end position="289"/>
    </location>
</feature>
<organism evidence="2 3">
    <name type="scientific">Citricoccus parietis</name>
    <dbReference type="NCBI Taxonomy" id="592307"/>
    <lineage>
        <taxon>Bacteria</taxon>
        <taxon>Bacillati</taxon>
        <taxon>Actinomycetota</taxon>
        <taxon>Actinomycetes</taxon>
        <taxon>Micrococcales</taxon>
        <taxon>Micrococcaceae</taxon>
        <taxon>Citricoccus</taxon>
    </lineage>
</organism>
<protein>
    <submittedName>
        <fullName evidence="2">Uncharacterized protein</fullName>
    </submittedName>
</protein>
<evidence type="ECO:0000313" key="2">
    <source>
        <dbReference type="EMBL" id="MFB9074547.1"/>
    </source>
</evidence>
<keyword evidence="3" id="KW-1185">Reference proteome</keyword>
<sequence length="334" mass="34274">MFVGRGQAGAGVGAGEVAVRGGVQGHGVRGHRLSADRLDRDGRGLARFAPRGLQVVHGGLPDQDTISTGRGRVPLLDLFRLGLSQVHRFGALAGLPVLGRLQGADRGAGETTGQIGEQHGGDPGDGRGGDGAELRVRPLLGTGRQSRRSGADGPDRHGIQRGGRCPAVHLRRGGRYERPGGDRGGHQDHDASPGQASGHGRPADNAPLVRLEGGLTLEVTGGCGPLALELPARGGRILQRVLARRPGPVRGAGGVRLPIVVLAAHRCSVRTLSSTVPSPVPTSTPSLRPASPARGRPSVRRVGEGMASRAASTSRSPGIHQAQAAAGEECQTRS</sequence>
<dbReference type="EMBL" id="JBHMFI010000002">
    <property type="protein sequence ID" value="MFB9074547.1"/>
    <property type="molecule type" value="Genomic_DNA"/>
</dbReference>
<feature type="region of interest" description="Disordered" evidence="1">
    <location>
        <begin position="273"/>
        <end position="334"/>
    </location>
</feature>
<dbReference type="Proteomes" id="UP001589575">
    <property type="component" value="Unassembled WGS sequence"/>
</dbReference>
<proteinExistence type="predicted"/>
<feature type="compositionally biased region" description="Basic and acidic residues" evidence="1">
    <location>
        <begin position="149"/>
        <end position="158"/>
    </location>
</feature>
<feature type="compositionally biased region" description="Basic and acidic residues" evidence="1">
    <location>
        <begin position="119"/>
        <end position="136"/>
    </location>
</feature>
<name>A0ABV5G6H7_9MICC</name>
<feature type="region of interest" description="Disordered" evidence="1">
    <location>
        <begin position="105"/>
        <end position="206"/>
    </location>
</feature>
<reference evidence="2 3" key="1">
    <citation type="submission" date="2024-09" db="EMBL/GenBank/DDBJ databases">
        <authorList>
            <person name="Sun Q."/>
            <person name="Mori K."/>
        </authorList>
    </citation>
    <scope>NUCLEOTIDE SEQUENCE [LARGE SCALE GENOMIC DNA]</scope>
    <source>
        <strain evidence="2 3">CCM 7609</strain>
    </source>
</reference>
<comment type="caution">
    <text evidence="2">The sequence shown here is derived from an EMBL/GenBank/DDBJ whole genome shotgun (WGS) entry which is preliminary data.</text>
</comment>
<evidence type="ECO:0000256" key="1">
    <source>
        <dbReference type="SAM" id="MobiDB-lite"/>
    </source>
</evidence>
<feature type="compositionally biased region" description="Basic and acidic residues" evidence="1">
    <location>
        <begin position="174"/>
        <end position="191"/>
    </location>
</feature>
<gene>
    <name evidence="2" type="ORF">ACFFX0_26490</name>
</gene>
<evidence type="ECO:0000313" key="3">
    <source>
        <dbReference type="Proteomes" id="UP001589575"/>
    </source>
</evidence>